<comment type="caution">
    <text evidence="1">The sequence shown here is derived from an EMBL/GenBank/DDBJ whole genome shotgun (WGS) entry which is preliminary data.</text>
</comment>
<dbReference type="PIRSF" id="PIRSF011484">
    <property type="entry name" value="YaeQ"/>
    <property type="match status" value="1"/>
</dbReference>
<sequence>MAQQATPYKVQLNITDTDLGVYENVRMTVARHPSETEQRLATRILAYALWYQERLAFGRGLSDVDEAALWHKSLDDRIEHWIEVGQPDSDRLIWCSRRAEKVSLLAYGNTKVWATKQLPAVAGLKNVNIAALPVDELDALAANMVRTIDWGVMISDGVLYVSDGDAQHELALEWLQGER</sequence>
<organism evidence="1">
    <name type="scientific">marine sediment metagenome</name>
    <dbReference type="NCBI Taxonomy" id="412755"/>
    <lineage>
        <taxon>unclassified sequences</taxon>
        <taxon>metagenomes</taxon>
        <taxon>ecological metagenomes</taxon>
    </lineage>
</organism>
<dbReference type="InterPro" id="IPR009822">
    <property type="entry name" value="YaeQ"/>
</dbReference>
<proteinExistence type="predicted"/>
<evidence type="ECO:0008006" key="2">
    <source>
        <dbReference type="Google" id="ProtNLM"/>
    </source>
</evidence>
<dbReference type="SMART" id="SM01322">
    <property type="entry name" value="YaeQ"/>
    <property type="match status" value="1"/>
</dbReference>
<dbReference type="InterPro" id="IPR038590">
    <property type="entry name" value="YaeQ_sf"/>
</dbReference>
<name>A0A0F9XRN6_9ZZZZ</name>
<accession>A0A0F9XRN6</accession>
<reference evidence="1" key="1">
    <citation type="journal article" date="2015" name="Nature">
        <title>Complex archaea that bridge the gap between prokaryotes and eukaryotes.</title>
        <authorList>
            <person name="Spang A."/>
            <person name="Saw J.H."/>
            <person name="Jorgensen S.L."/>
            <person name="Zaremba-Niedzwiedzka K."/>
            <person name="Martijn J."/>
            <person name="Lind A.E."/>
            <person name="van Eijk R."/>
            <person name="Schleper C."/>
            <person name="Guy L."/>
            <person name="Ettema T.J."/>
        </authorList>
    </citation>
    <scope>NUCLEOTIDE SEQUENCE</scope>
</reference>
<dbReference type="EMBL" id="LAZR01000074">
    <property type="protein sequence ID" value="KKN94933.1"/>
    <property type="molecule type" value="Genomic_DNA"/>
</dbReference>
<dbReference type="PANTHER" id="PTHR38784">
    <property type="entry name" value="SUCROSE PHOSPHORYLASE"/>
    <property type="match status" value="1"/>
</dbReference>
<gene>
    <name evidence="1" type="ORF">LCGC14_0182600</name>
</gene>
<protein>
    <recommendedName>
        <fullName evidence="2">YaeQ family protein</fullName>
    </recommendedName>
</protein>
<dbReference type="AlphaFoldDB" id="A0A0F9XRN6"/>
<dbReference type="InterPro" id="IPR011335">
    <property type="entry name" value="Restrct_endonuc-II-like"/>
</dbReference>
<dbReference type="Gene3D" id="3.10.640.10">
    <property type="entry name" value="Restriction endonuclease-like alpha-beta roll domain"/>
    <property type="match status" value="1"/>
</dbReference>
<evidence type="ECO:0000313" key="1">
    <source>
        <dbReference type="EMBL" id="KKN94933.1"/>
    </source>
</evidence>
<dbReference type="PANTHER" id="PTHR38784:SF1">
    <property type="entry name" value="SUCROSE PHOSPHORYLASE"/>
    <property type="match status" value="1"/>
</dbReference>
<dbReference type="Pfam" id="PF07152">
    <property type="entry name" value="YaeQ"/>
    <property type="match status" value="1"/>
</dbReference>
<dbReference type="SUPFAM" id="SSF52980">
    <property type="entry name" value="Restriction endonuclease-like"/>
    <property type="match status" value="1"/>
</dbReference>